<protein>
    <submittedName>
        <fullName evidence="1">Uncharacterized protein</fullName>
    </submittedName>
</protein>
<reference evidence="1 2" key="1">
    <citation type="submission" date="2020-08" db="EMBL/GenBank/DDBJ databases">
        <title>Plant Genome Project.</title>
        <authorList>
            <person name="Zhang R.-G."/>
        </authorList>
    </citation>
    <scope>NUCLEOTIDE SEQUENCE [LARGE SCALE GENOMIC DNA]</scope>
    <source>
        <strain evidence="1">WSP0</strain>
        <tissue evidence="1">Leaf</tissue>
    </source>
</reference>
<proteinExistence type="predicted"/>
<evidence type="ECO:0000313" key="2">
    <source>
        <dbReference type="Proteomes" id="UP000823749"/>
    </source>
</evidence>
<comment type="caution">
    <text evidence="1">The sequence shown here is derived from an EMBL/GenBank/DDBJ whole genome shotgun (WGS) entry which is preliminary data.</text>
</comment>
<dbReference type="Proteomes" id="UP000823749">
    <property type="component" value="Chromosome 6"/>
</dbReference>
<evidence type="ECO:0000313" key="1">
    <source>
        <dbReference type="EMBL" id="KAG5543107.1"/>
    </source>
</evidence>
<organism evidence="1 2">
    <name type="scientific">Rhododendron griersonianum</name>
    <dbReference type="NCBI Taxonomy" id="479676"/>
    <lineage>
        <taxon>Eukaryota</taxon>
        <taxon>Viridiplantae</taxon>
        <taxon>Streptophyta</taxon>
        <taxon>Embryophyta</taxon>
        <taxon>Tracheophyta</taxon>
        <taxon>Spermatophyta</taxon>
        <taxon>Magnoliopsida</taxon>
        <taxon>eudicotyledons</taxon>
        <taxon>Gunneridae</taxon>
        <taxon>Pentapetalae</taxon>
        <taxon>asterids</taxon>
        <taxon>Ericales</taxon>
        <taxon>Ericaceae</taxon>
        <taxon>Ericoideae</taxon>
        <taxon>Rhodoreae</taxon>
        <taxon>Rhododendron</taxon>
    </lineage>
</organism>
<keyword evidence="2" id="KW-1185">Reference proteome</keyword>
<gene>
    <name evidence="1" type="ORF">RHGRI_016003</name>
</gene>
<name>A0AAV6JSF7_9ERIC</name>
<accession>A0AAV6JSF7</accession>
<sequence>MAFPKLKAIELTPTLQLITSIAEEEEEDVEVEVEVVMDGDGEVVAAVVEGEVVAEVEVEEVGGEGEEEAVLRGHGDAGDQENAPVAGEAAAGGIITI</sequence>
<dbReference type="EMBL" id="JACTNZ010000006">
    <property type="protein sequence ID" value="KAG5543107.1"/>
    <property type="molecule type" value="Genomic_DNA"/>
</dbReference>
<dbReference type="AlphaFoldDB" id="A0AAV6JSF7"/>